<dbReference type="PRINTS" id="PR00143">
    <property type="entry name" value="CITRTSNTHASE"/>
</dbReference>
<comment type="pathway">
    <text evidence="1">Carbohydrate metabolism; tricarboxylic acid cycle; isocitrate from oxaloacetate: step 1/2.</text>
</comment>
<dbReference type="GO" id="GO:0036440">
    <property type="term" value="F:citrate synthase activity"/>
    <property type="evidence" value="ECO:0007669"/>
    <property type="project" value="UniProtKB-EC"/>
</dbReference>
<dbReference type="Proteomes" id="UP000466863">
    <property type="component" value="Unassembled WGS sequence"/>
</dbReference>
<evidence type="ECO:0000256" key="3">
    <source>
        <dbReference type="ARBA" id="ARBA00012972"/>
    </source>
</evidence>
<gene>
    <name evidence="5" type="ORF">GHO28_13810</name>
</gene>
<dbReference type="AlphaFoldDB" id="A0A6I1WQ64"/>
<name>A0A6I1WQ64_9PSED</name>
<evidence type="ECO:0000313" key="6">
    <source>
        <dbReference type="Proteomes" id="UP000466863"/>
    </source>
</evidence>
<comment type="similarity">
    <text evidence="2">Belongs to the citrate synthase family.</text>
</comment>
<evidence type="ECO:0000256" key="1">
    <source>
        <dbReference type="ARBA" id="ARBA00004751"/>
    </source>
</evidence>
<dbReference type="UniPathway" id="UPA00223">
    <property type="reaction ID" value="UER00717"/>
</dbReference>
<evidence type="ECO:0000256" key="4">
    <source>
        <dbReference type="ARBA" id="ARBA00022679"/>
    </source>
</evidence>
<dbReference type="PANTHER" id="PTHR11739">
    <property type="entry name" value="CITRATE SYNTHASE"/>
    <property type="match status" value="1"/>
</dbReference>
<accession>A0A6I1WQ64</accession>
<dbReference type="GO" id="GO:0005829">
    <property type="term" value="C:cytosol"/>
    <property type="evidence" value="ECO:0007669"/>
    <property type="project" value="TreeGrafter"/>
</dbReference>
<protein>
    <recommendedName>
        <fullName evidence="3">citrate synthase (unknown stereospecificity)</fullName>
        <ecNumber evidence="3">2.3.3.16</ecNumber>
    </recommendedName>
</protein>
<comment type="caution">
    <text evidence="5">The sequence shown here is derived from an EMBL/GenBank/DDBJ whole genome shotgun (WGS) entry which is preliminary data.</text>
</comment>
<reference evidence="5 6" key="1">
    <citation type="submission" date="2019-10" db="EMBL/GenBank/DDBJ databases">
        <title>Evaluation of single-gene subtyping targets for Pseudomonas.</title>
        <authorList>
            <person name="Reichler S.J."/>
            <person name="Orsi R.H."/>
            <person name="Wiedmann M."/>
            <person name="Martin N.H."/>
            <person name="Murphy S.I."/>
        </authorList>
    </citation>
    <scope>NUCLEOTIDE SEQUENCE [LARGE SCALE GENOMIC DNA]</scope>
    <source>
        <strain evidence="5 6">FSL R10-1876</strain>
    </source>
</reference>
<dbReference type="SUPFAM" id="SSF48256">
    <property type="entry name" value="Citrate synthase"/>
    <property type="match status" value="1"/>
</dbReference>
<keyword evidence="4" id="KW-0808">Transferase</keyword>
<sequence length="384" mass="41183">MAWLTAQQALALLQVQPQTLYANVSRGRIRAKPDPTDSRRSLYQSEDVKRMAARQTGRRSVAAVAAQAIAWGEPVLSSSISTVDNNRLWYRGQEAVTLSHTQSLEHIACLLWQVPAVSFTAPAHQADAHPRLTSPLARAMQVLVPRIDSALPSRGRAAAVLVEEAMGLINIISAAMLEDSVTANMPLHRRLAQAWNVPDAEDVLRRTLVLLADHELNASAFAVRVAISTGASIPASLVAGLSALTGPLHGSAVKGVRALKTRAEQHGVVESVRDHLQRGDTLPAFGHPLYPHGDARAAALMQQFTLTPVYQAISEAGEDISGEKPNIDFVLSALADTYALPPDAPVILFALARSVGWVAHALEQKATGQLIRPRANYVGEAVQA</sequence>
<dbReference type="InterPro" id="IPR016143">
    <property type="entry name" value="Citrate_synth-like_sm_a-sub"/>
</dbReference>
<dbReference type="GO" id="GO:0005975">
    <property type="term" value="P:carbohydrate metabolic process"/>
    <property type="evidence" value="ECO:0007669"/>
    <property type="project" value="TreeGrafter"/>
</dbReference>
<dbReference type="RefSeq" id="WP_153332169.1">
    <property type="nucleotide sequence ID" value="NZ_CP181271.1"/>
</dbReference>
<dbReference type="Gene3D" id="1.10.580.10">
    <property type="entry name" value="Citrate Synthase, domain 1"/>
    <property type="match status" value="1"/>
</dbReference>
<dbReference type="EC" id="2.3.3.16" evidence="3"/>
<dbReference type="GO" id="GO:0006099">
    <property type="term" value="P:tricarboxylic acid cycle"/>
    <property type="evidence" value="ECO:0007669"/>
    <property type="project" value="UniProtKB-UniPathway"/>
</dbReference>
<dbReference type="Gene3D" id="1.10.230.10">
    <property type="entry name" value="Cytochrome P450-Terp, domain 2"/>
    <property type="match status" value="1"/>
</dbReference>
<evidence type="ECO:0000313" key="5">
    <source>
        <dbReference type="EMBL" id="MQU43570.1"/>
    </source>
</evidence>
<evidence type="ECO:0000256" key="2">
    <source>
        <dbReference type="ARBA" id="ARBA00010566"/>
    </source>
</evidence>
<dbReference type="CDD" id="cd06102">
    <property type="entry name" value="citrate_synt_like_2"/>
    <property type="match status" value="1"/>
</dbReference>
<dbReference type="EMBL" id="WIVV01000059">
    <property type="protein sequence ID" value="MQU43570.1"/>
    <property type="molecule type" value="Genomic_DNA"/>
</dbReference>
<organism evidence="5 6">
    <name type="scientific">Pseudomonas helleri</name>
    <dbReference type="NCBI Taxonomy" id="1608996"/>
    <lineage>
        <taxon>Bacteria</taxon>
        <taxon>Pseudomonadati</taxon>
        <taxon>Pseudomonadota</taxon>
        <taxon>Gammaproteobacteria</taxon>
        <taxon>Pseudomonadales</taxon>
        <taxon>Pseudomonadaceae</taxon>
        <taxon>Pseudomonas</taxon>
    </lineage>
</organism>
<dbReference type="Pfam" id="PF00285">
    <property type="entry name" value="Citrate_synt"/>
    <property type="match status" value="1"/>
</dbReference>
<dbReference type="InterPro" id="IPR002020">
    <property type="entry name" value="Citrate_synthase"/>
</dbReference>
<dbReference type="InterPro" id="IPR016142">
    <property type="entry name" value="Citrate_synth-like_lrg_a-sub"/>
</dbReference>
<proteinExistence type="inferred from homology"/>
<dbReference type="InterPro" id="IPR036969">
    <property type="entry name" value="Citrate_synthase_sf"/>
</dbReference>
<dbReference type="PANTHER" id="PTHR11739:SF4">
    <property type="entry name" value="CITRATE SYNTHASE, PEROXISOMAL"/>
    <property type="match status" value="1"/>
</dbReference>